<organism evidence="1 2">
    <name type="scientific">Aduncisulcus paluster</name>
    <dbReference type="NCBI Taxonomy" id="2918883"/>
    <lineage>
        <taxon>Eukaryota</taxon>
        <taxon>Metamonada</taxon>
        <taxon>Carpediemonas-like organisms</taxon>
        <taxon>Aduncisulcus</taxon>
    </lineage>
</organism>
<name>A0ABQ5K737_9EUKA</name>
<reference evidence="1" key="1">
    <citation type="submission" date="2022-03" db="EMBL/GenBank/DDBJ databases">
        <title>Draft genome sequence of Aduncisulcus paluster, a free-living microaerophilic Fornicata.</title>
        <authorList>
            <person name="Yuyama I."/>
            <person name="Kume K."/>
            <person name="Tamura T."/>
            <person name="Inagaki Y."/>
            <person name="Hashimoto T."/>
        </authorList>
    </citation>
    <scope>NUCLEOTIDE SEQUENCE</scope>
    <source>
        <strain evidence="1">NY0171</strain>
    </source>
</reference>
<proteinExistence type="predicted"/>
<dbReference type="EMBL" id="BQXS01007446">
    <property type="protein sequence ID" value="GKT27762.1"/>
    <property type="molecule type" value="Genomic_DNA"/>
</dbReference>
<keyword evidence="2" id="KW-1185">Reference proteome</keyword>
<evidence type="ECO:0000313" key="2">
    <source>
        <dbReference type="Proteomes" id="UP001057375"/>
    </source>
</evidence>
<evidence type="ECO:0000313" key="1">
    <source>
        <dbReference type="EMBL" id="GKT27762.1"/>
    </source>
</evidence>
<dbReference type="Proteomes" id="UP001057375">
    <property type="component" value="Unassembled WGS sequence"/>
</dbReference>
<gene>
    <name evidence="1" type="ORF">ADUPG1_004782</name>
</gene>
<feature type="non-terminal residue" evidence="1">
    <location>
        <position position="88"/>
    </location>
</feature>
<comment type="caution">
    <text evidence="1">The sequence shown here is derived from an EMBL/GenBank/DDBJ whole genome shotgun (WGS) entry which is preliminary data.</text>
</comment>
<sequence length="88" mass="9185">MSGTIVWSILPASSATWTEELDSSEISTAASPLRSASLRTSAATTAKPLPCSPARAASMAAFKAKRLVCRAISSIIEIFSAMDFMAST</sequence>
<protein>
    <submittedName>
        <fullName evidence="1">Uncharacterized protein</fullName>
    </submittedName>
</protein>
<accession>A0ABQ5K737</accession>